<organism evidence="1 2">
    <name type="scientific">Lupinus angustifolius</name>
    <name type="common">Narrow-leaved blue lupine</name>
    <dbReference type="NCBI Taxonomy" id="3871"/>
    <lineage>
        <taxon>Eukaryota</taxon>
        <taxon>Viridiplantae</taxon>
        <taxon>Streptophyta</taxon>
        <taxon>Embryophyta</taxon>
        <taxon>Tracheophyta</taxon>
        <taxon>Spermatophyta</taxon>
        <taxon>Magnoliopsida</taxon>
        <taxon>eudicotyledons</taxon>
        <taxon>Gunneridae</taxon>
        <taxon>Pentapetalae</taxon>
        <taxon>rosids</taxon>
        <taxon>fabids</taxon>
        <taxon>Fabales</taxon>
        <taxon>Fabaceae</taxon>
        <taxon>Papilionoideae</taxon>
        <taxon>50 kb inversion clade</taxon>
        <taxon>genistoids sensu lato</taxon>
        <taxon>core genistoids</taxon>
        <taxon>Genisteae</taxon>
        <taxon>Lupinus</taxon>
    </lineage>
</organism>
<dbReference type="Gramene" id="OIW13944">
    <property type="protein sequence ID" value="OIW13944"/>
    <property type="gene ID" value="TanjilG_09295"/>
</dbReference>
<keyword evidence="2" id="KW-1185">Reference proteome</keyword>
<protein>
    <submittedName>
        <fullName evidence="1">Uncharacterized protein</fullName>
    </submittedName>
</protein>
<evidence type="ECO:0000313" key="1">
    <source>
        <dbReference type="EMBL" id="OIW13944.1"/>
    </source>
</evidence>
<dbReference type="EMBL" id="CM007364">
    <property type="protein sequence ID" value="OIW13944.1"/>
    <property type="molecule type" value="Genomic_DNA"/>
</dbReference>
<gene>
    <name evidence="1" type="ORF">TanjilG_09295</name>
</gene>
<accession>A0A4P1RMP0</accession>
<dbReference type="Proteomes" id="UP000188354">
    <property type="component" value="Chromosome LG04"/>
</dbReference>
<sequence>MGPSCGFSPWPHHNIVESIEVVVSDGFVAPMFYRRHGIGGERLCLVGYEPGVELVRQFSPPSDRVVVIAVIASSEQTELVLFQGKPVLQPAKFKYSPAFMKENQ</sequence>
<evidence type="ECO:0000313" key="2">
    <source>
        <dbReference type="Proteomes" id="UP000188354"/>
    </source>
</evidence>
<reference evidence="1 2" key="1">
    <citation type="journal article" date="2017" name="Plant Biotechnol. J.">
        <title>A comprehensive draft genome sequence for lupin (Lupinus angustifolius), an emerging health food: insights into plant-microbe interactions and legume evolution.</title>
        <authorList>
            <person name="Hane J.K."/>
            <person name="Ming Y."/>
            <person name="Kamphuis L.G."/>
            <person name="Nelson M.N."/>
            <person name="Garg G."/>
            <person name="Atkins C.A."/>
            <person name="Bayer P.E."/>
            <person name="Bravo A."/>
            <person name="Bringans S."/>
            <person name="Cannon S."/>
            <person name="Edwards D."/>
            <person name="Foley R."/>
            <person name="Gao L.L."/>
            <person name="Harrison M.J."/>
            <person name="Huang W."/>
            <person name="Hurgobin B."/>
            <person name="Li S."/>
            <person name="Liu C.W."/>
            <person name="McGrath A."/>
            <person name="Morahan G."/>
            <person name="Murray J."/>
            <person name="Weller J."/>
            <person name="Jian J."/>
            <person name="Singh K.B."/>
        </authorList>
    </citation>
    <scope>NUCLEOTIDE SEQUENCE [LARGE SCALE GENOMIC DNA]</scope>
    <source>
        <strain evidence="2">cv. Tanjil</strain>
        <tissue evidence="1">Whole plant</tissue>
    </source>
</reference>
<name>A0A4P1RMP0_LUPAN</name>
<proteinExistence type="predicted"/>
<dbReference type="AlphaFoldDB" id="A0A4P1RMP0"/>